<gene>
    <name evidence="10" type="ORF">L3049_17565</name>
</gene>
<dbReference type="PANTHER" id="PTHR11920:SF335">
    <property type="entry name" value="GUANYLATE CYCLASE"/>
    <property type="match status" value="1"/>
</dbReference>
<evidence type="ECO:0000256" key="7">
    <source>
        <dbReference type="RuleBase" id="RU000405"/>
    </source>
</evidence>
<reference evidence="10 11" key="1">
    <citation type="submission" date="2022-01" db="EMBL/GenBank/DDBJ databases">
        <title>Labilibaculum sp. nov, a marine bacterium isolated from Antarctica.</title>
        <authorList>
            <person name="Dai W."/>
        </authorList>
    </citation>
    <scope>NUCLEOTIDE SEQUENCE [LARGE SCALE GENOMIC DNA]</scope>
    <source>
        <strain evidence="10 11">DW002</strain>
    </source>
</reference>
<name>A0ABT5VWJ7_9BACT</name>
<evidence type="ECO:0000256" key="6">
    <source>
        <dbReference type="ARBA" id="ARBA00023239"/>
    </source>
</evidence>
<feature type="transmembrane region" description="Helical" evidence="8">
    <location>
        <begin position="35"/>
        <end position="53"/>
    </location>
</feature>
<evidence type="ECO:0000256" key="5">
    <source>
        <dbReference type="ARBA" id="ARBA00023136"/>
    </source>
</evidence>
<feature type="domain" description="Guanylate cyclase" evidence="9">
    <location>
        <begin position="114"/>
        <end position="245"/>
    </location>
</feature>
<dbReference type="InterPro" id="IPR003607">
    <property type="entry name" value="HD/PDEase_dom"/>
</dbReference>
<dbReference type="InterPro" id="IPR050401">
    <property type="entry name" value="Cyclic_nucleotide_synthase"/>
</dbReference>
<keyword evidence="5 8" id="KW-0472">Membrane</keyword>
<evidence type="ECO:0000256" key="1">
    <source>
        <dbReference type="ARBA" id="ARBA00004370"/>
    </source>
</evidence>
<sequence length="505" mass="58532">MYVSLYCLSLLFPANYFSNLLLSLGENTVSFISENIVVVGIIQIFLFALMYLWHQLRLKKQRKSIENEFYDKNQEIIDQKEKAEKLLSNLLPKQTAEELQSTGKVSSKRYRMVTVLFSDIHGFTKIVEQMNPEDLIDELDKFFMHFDSVVEKFNIEKIKTVGDAYMCAGGIPNKNRTNPIEVILAAMEIQQYMKSMKINSKAGKKAIWGLRIGVHTGPVIAGVVGTKKVSYDIWGDTVNTASRMESSGSVSEINISGMTYMLVRDFFICEYRGRMPVKYKGNIDMYFVKGFKPNMSSDLKGLVPNQHFITQFQMLRYDDLEEAILTKLENELPKNLYYHNLKHTIDVITEVEIIGRKEGVKDPEMIILKTAALFHDTGFILSYNNHEECGVKMARHILPKYFYSEEQIDQVANLIMNTKFPPEPKTKLEMIICDADLDYLGRTDFIPVSGNLYRELKEHSKIKSIDDWNRLQIKFIENHQYFTETARNMRDVNKIRQLDKLRELI</sequence>
<dbReference type="SUPFAM" id="SSF55073">
    <property type="entry name" value="Nucleotide cyclase"/>
    <property type="match status" value="1"/>
</dbReference>
<dbReference type="EMBL" id="JAKJSC010000006">
    <property type="protein sequence ID" value="MDE5419801.1"/>
    <property type="molecule type" value="Genomic_DNA"/>
</dbReference>
<dbReference type="PROSITE" id="PS00452">
    <property type="entry name" value="GUANYLATE_CYCLASE_1"/>
    <property type="match status" value="1"/>
</dbReference>
<protein>
    <submittedName>
        <fullName evidence="10">HD domain-containing protein</fullName>
    </submittedName>
</protein>
<dbReference type="CDD" id="cd07302">
    <property type="entry name" value="CHD"/>
    <property type="match status" value="1"/>
</dbReference>
<evidence type="ECO:0000313" key="11">
    <source>
        <dbReference type="Proteomes" id="UP001528920"/>
    </source>
</evidence>
<dbReference type="Proteomes" id="UP001528920">
    <property type="component" value="Unassembled WGS sequence"/>
</dbReference>
<dbReference type="InterPro" id="IPR006674">
    <property type="entry name" value="HD_domain"/>
</dbReference>
<keyword evidence="4 8" id="KW-1133">Transmembrane helix</keyword>
<proteinExistence type="inferred from homology"/>
<comment type="caution">
    <text evidence="10">The sequence shown here is derived from an EMBL/GenBank/DDBJ whole genome shotgun (WGS) entry which is preliminary data.</text>
</comment>
<accession>A0ABT5VWJ7</accession>
<evidence type="ECO:0000256" key="2">
    <source>
        <dbReference type="ARBA" id="ARBA00022692"/>
    </source>
</evidence>
<evidence type="ECO:0000259" key="9">
    <source>
        <dbReference type="PROSITE" id="PS50125"/>
    </source>
</evidence>
<dbReference type="Pfam" id="PF01966">
    <property type="entry name" value="HD"/>
    <property type="match status" value="1"/>
</dbReference>
<comment type="subcellular location">
    <subcellularLocation>
        <location evidence="1">Membrane</location>
    </subcellularLocation>
</comment>
<evidence type="ECO:0000313" key="10">
    <source>
        <dbReference type="EMBL" id="MDE5419801.1"/>
    </source>
</evidence>
<evidence type="ECO:0000256" key="3">
    <source>
        <dbReference type="ARBA" id="ARBA00022741"/>
    </source>
</evidence>
<dbReference type="CDD" id="cd00077">
    <property type="entry name" value="HDc"/>
    <property type="match status" value="1"/>
</dbReference>
<dbReference type="InterPro" id="IPR029787">
    <property type="entry name" value="Nucleotide_cyclase"/>
</dbReference>
<evidence type="ECO:0000256" key="8">
    <source>
        <dbReference type="SAM" id="Phobius"/>
    </source>
</evidence>
<evidence type="ECO:0000256" key="4">
    <source>
        <dbReference type="ARBA" id="ARBA00022989"/>
    </source>
</evidence>
<dbReference type="PROSITE" id="PS50125">
    <property type="entry name" value="GUANYLATE_CYCLASE_2"/>
    <property type="match status" value="1"/>
</dbReference>
<dbReference type="RefSeq" id="WP_275111133.1">
    <property type="nucleotide sequence ID" value="NZ_JAKJSC010000006.1"/>
</dbReference>
<dbReference type="InterPro" id="IPR001054">
    <property type="entry name" value="A/G_cyclase"/>
</dbReference>
<dbReference type="PANTHER" id="PTHR11920">
    <property type="entry name" value="GUANYLYL CYCLASE"/>
    <property type="match status" value="1"/>
</dbReference>
<keyword evidence="2 8" id="KW-0812">Transmembrane</keyword>
<comment type="similarity">
    <text evidence="7">Belongs to the adenylyl cyclase class-4/guanylyl cyclase family.</text>
</comment>
<keyword evidence="11" id="KW-1185">Reference proteome</keyword>
<dbReference type="SUPFAM" id="SSF109604">
    <property type="entry name" value="HD-domain/PDEase-like"/>
    <property type="match status" value="1"/>
</dbReference>
<dbReference type="InterPro" id="IPR018297">
    <property type="entry name" value="A/G_cyclase_CS"/>
</dbReference>
<keyword evidence="3" id="KW-0547">Nucleotide-binding</keyword>
<keyword evidence="6 7" id="KW-0456">Lyase</keyword>
<dbReference type="Pfam" id="PF00211">
    <property type="entry name" value="Guanylate_cyc"/>
    <property type="match status" value="1"/>
</dbReference>
<organism evidence="10 11">
    <name type="scientific">Paralabilibaculum antarcticum</name>
    <dbReference type="NCBI Taxonomy" id="2912572"/>
    <lineage>
        <taxon>Bacteria</taxon>
        <taxon>Pseudomonadati</taxon>
        <taxon>Bacteroidota</taxon>
        <taxon>Bacteroidia</taxon>
        <taxon>Marinilabiliales</taxon>
        <taxon>Marinifilaceae</taxon>
        <taxon>Paralabilibaculum</taxon>
    </lineage>
</organism>
<dbReference type="Gene3D" id="3.30.70.1230">
    <property type="entry name" value="Nucleotide cyclase"/>
    <property type="match status" value="1"/>
</dbReference>
<dbReference type="SMART" id="SM00044">
    <property type="entry name" value="CYCc"/>
    <property type="match status" value="1"/>
</dbReference>
<dbReference type="Gene3D" id="1.10.3210.10">
    <property type="entry name" value="Hypothetical protein af1432"/>
    <property type="match status" value="1"/>
</dbReference>